<feature type="transmembrane region" description="Helical" evidence="6">
    <location>
        <begin position="260"/>
        <end position="279"/>
    </location>
</feature>
<dbReference type="Pfam" id="PF01554">
    <property type="entry name" value="MatE"/>
    <property type="match status" value="2"/>
</dbReference>
<feature type="transmembrane region" description="Helical" evidence="6">
    <location>
        <begin position="291"/>
        <end position="315"/>
    </location>
</feature>
<feature type="transmembrane region" description="Helical" evidence="6">
    <location>
        <begin position="430"/>
        <end position="452"/>
    </location>
</feature>
<evidence type="ECO:0000256" key="4">
    <source>
        <dbReference type="ARBA" id="ARBA00022989"/>
    </source>
</evidence>
<dbReference type="InterPro" id="IPR002528">
    <property type="entry name" value="MATE_fam"/>
</dbReference>
<feature type="transmembrane region" description="Helical" evidence="6">
    <location>
        <begin position="174"/>
        <end position="193"/>
    </location>
</feature>
<evidence type="ECO:0000256" key="5">
    <source>
        <dbReference type="ARBA" id="ARBA00023136"/>
    </source>
</evidence>
<comment type="subcellular location">
    <subcellularLocation>
        <location evidence="1">Membrane</location>
        <topology evidence="1">Multi-pass membrane protein</topology>
    </subcellularLocation>
</comment>
<gene>
    <name evidence="7" type="ORF">H9894_04910</name>
</gene>
<evidence type="ECO:0000256" key="3">
    <source>
        <dbReference type="ARBA" id="ARBA00022692"/>
    </source>
</evidence>
<accession>A0A9D1PXN6</accession>
<feature type="transmembrane region" description="Helical" evidence="6">
    <location>
        <begin position="57"/>
        <end position="79"/>
    </location>
</feature>
<dbReference type="GO" id="GO:0005886">
    <property type="term" value="C:plasma membrane"/>
    <property type="evidence" value="ECO:0007669"/>
    <property type="project" value="TreeGrafter"/>
</dbReference>
<organism evidence="7 8">
    <name type="scientific">Candidatus Desulfovibrio intestinipullorum</name>
    <dbReference type="NCBI Taxonomy" id="2838536"/>
    <lineage>
        <taxon>Bacteria</taxon>
        <taxon>Pseudomonadati</taxon>
        <taxon>Thermodesulfobacteriota</taxon>
        <taxon>Desulfovibrionia</taxon>
        <taxon>Desulfovibrionales</taxon>
        <taxon>Desulfovibrionaceae</taxon>
        <taxon>Desulfovibrio</taxon>
    </lineage>
</organism>
<dbReference type="GO" id="GO:0042910">
    <property type="term" value="F:xenobiotic transmembrane transporter activity"/>
    <property type="evidence" value="ECO:0007669"/>
    <property type="project" value="InterPro"/>
</dbReference>
<name>A0A9D1PXN6_9BACT</name>
<feature type="transmembrane region" description="Helical" evidence="6">
    <location>
        <begin position="199"/>
        <end position="223"/>
    </location>
</feature>
<dbReference type="PANTHER" id="PTHR42893">
    <property type="entry name" value="PROTEIN DETOXIFICATION 44, CHLOROPLASTIC-RELATED"/>
    <property type="match status" value="1"/>
</dbReference>
<dbReference type="InterPro" id="IPR044644">
    <property type="entry name" value="DinF-like"/>
</dbReference>
<feature type="transmembrane region" description="Helical" evidence="6">
    <location>
        <begin position="25"/>
        <end position="45"/>
    </location>
</feature>
<dbReference type="EMBL" id="DXHV01000053">
    <property type="protein sequence ID" value="HIW00512.1"/>
    <property type="molecule type" value="Genomic_DNA"/>
</dbReference>
<dbReference type="AlphaFoldDB" id="A0A9D1PXN6"/>
<reference evidence="7" key="2">
    <citation type="submission" date="2021-04" db="EMBL/GenBank/DDBJ databases">
        <authorList>
            <person name="Gilroy R."/>
        </authorList>
    </citation>
    <scope>NUCLEOTIDE SEQUENCE</scope>
    <source>
        <strain evidence="7">ChiHecec2B26-446</strain>
    </source>
</reference>
<feature type="transmembrane region" description="Helical" evidence="6">
    <location>
        <begin position="148"/>
        <end position="167"/>
    </location>
</feature>
<feature type="transmembrane region" description="Helical" evidence="6">
    <location>
        <begin position="99"/>
        <end position="119"/>
    </location>
</feature>
<keyword evidence="5 6" id="KW-0472">Membrane</keyword>
<evidence type="ECO:0000256" key="1">
    <source>
        <dbReference type="ARBA" id="ARBA00004141"/>
    </source>
</evidence>
<reference evidence="7" key="1">
    <citation type="journal article" date="2021" name="PeerJ">
        <title>Extensive microbial diversity within the chicken gut microbiome revealed by metagenomics and culture.</title>
        <authorList>
            <person name="Gilroy R."/>
            <person name="Ravi A."/>
            <person name="Getino M."/>
            <person name="Pursley I."/>
            <person name="Horton D.L."/>
            <person name="Alikhan N.F."/>
            <person name="Baker D."/>
            <person name="Gharbi K."/>
            <person name="Hall N."/>
            <person name="Watson M."/>
            <person name="Adriaenssens E.M."/>
            <person name="Foster-Nyarko E."/>
            <person name="Jarju S."/>
            <person name="Secka A."/>
            <person name="Antonio M."/>
            <person name="Oren A."/>
            <person name="Chaudhuri R.R."/>
            <person name="La Ragione R."/>
            <person name="Hildebrand F."/>
            <person name="Pallen M.J."/>
        </authorList>
    </citation>
    <scope>NUCLEOTIDE SEQUENCE</scope>
    <source>
        <strain evidence="7">ChiHecec2B26-446</strain>
    </source>
</reference>
<feature type="transmembrane region" description="Helical" evidence="6">
    <location>
        <begin position="372"/>
        <end position="393"/>
    </location>
</feature>
<evidence type="ECO:0000256" key="6">
    <source>
        <dbReference type="SAM" id="Phobius"/>
    </source>
</evidence>
<comment type="similarity">
    <text evidence="2">Belongs to the multi antimicrobial extrusion (MATE) (TC 2.A.66.1) family.</text>
</comment>
<keyword evidence="4 6" id="KW-1133">Transmembrane helix</keyword>
<dbReference type="Proteomes" id="UP000886752">
    <property type="component" value="Unassembled WGS sequence"/>
</dbReference>
<sequence length="457" mass="48868">MTTAHSSAASHAAARPAEPLTQRRYARILVPFVLSTATQPLLGAVDTAVMGHMSDPYYIAGVAVGAVIFNTIYWLLGFLRVGSTGFSAQAATEGSVEHIYKALLVPGVMALGLSLLLLLLQKPIFAGALLILSLDSATLDVARTYYDILIWGAPLVLCNYVTLGWLMGSARVRATVIMQVGSNVLNMMLALLFVPVLEWGVTGVACATLIAQAAALITGLVCLKKALPRLPEDKNERLALLKGALNWQDMVAMACVNGHLLLRTICMLAQTNIFMATASTFGTTTLSANAVLVQVLLIFTYVFEGIANASSVFAGQARGSRNTALMRQVLGITLRWTLISGLVMAAIYALWHTPILALFTDLDDVLARASELALWGVFFPLVSGPGLTVYGLFTGASVTRPVFVSTLQALLAFLLVWALAVPALGNDGLWIAYLVFYTGRSLFLLPCVRTLMQATRG</sequence>
<feature type="transmembrane region" description="Helical" evidence="6">
    <location>
        <begin position="336"/>
        <end position="360"/>
    </location>
</feature>
<dbReference type="CDD" id="cd13136">
    <property type="entry name" value="MATE_DinF_like"/>
    <property type="match status" value="1"/>
</dbReference>
<keyword evidence="3 6" id="KW-0812">Transmembrane</keyword>
<dbReference type="PANTHER" id="PTHR42893:SF46">
    <property type="entry name" value="PROTEIN DETOXIFICATION 44, CHLOROPLASTIC"/>
    <property type="match status" value="1"/>
</dbReference>
<evidence type="ECO:0000313" key="7">
    <source>
        <dbReference type="EMBL" id="HIW00512.1"/>
    </source>
</evidence>
<proteinExistence type="inferred from homology"/>
<comment type="caution">
    <text evidence="7">The sequence shown here is derived from an EMBL/GenBank/DDBJ whole genome shotgun (WGS) entry which is preliminary data.</text>
</comment>
<feature type="transmembrane region" description="Helical" evidence="6">
    <location>
        <begin position="402"/>
        <end position="424"/>
    </location>
</feature>
<dbReference type="GO" id="GO:0015297">
    <property type="term" value="F:antiporter activity"/>
    <property type="evidence" value="ECO:0007669"/>
    <property type="project" value="InterPro"/>
</dbReference>
<protein>
    <submittedName>
        <fullName evidence="7">MATE family efflux transporter</fullName>
    </submittedName>
</protein>
<dbReference type="NCBIfam" id="TIGR00797">
    <property type="entry name" value="matE"/>
    <property type="match status" value="1"/>
</dbReference>
<evidence type="ECO:0000313" key="8">
    <source>
        <dbReference type="Proteomes" id="UP000886752"/>
    </source>
</evidence>
<evidence type="ECO:0000256" key="2">
    <source>
        <dbReference type="ARBA" id="ARBA00010199"/>
    </source>
</evidence>